<protein>
    <submittedName>
        <fullName evidence="1">MIP20230p</fullName>
    </submittedName>
</protein>
<proteinExistence type="evidence at transcript level"/>
<organism evidence="1">
    <name type="scientific">Drosophila melanogaster</name>
    <name type="common">Fruit fly</name>
    <dbReference type="NCBI Taxonomy" id="7227"/>
    <lineage>
        <taxon>Eukaryota</taxon>
        <taxon>Metazoa</taxon>
        <taxon>Ecdysozoa</taxon>
        <taxon>Arthropoda</taxon>
        <taxon>Hexapoda</taxon>
        <taxon>Insecta</taxon>
        <taxon>Pterygota</taxon>
        <taxon>Neoptera</taxon>
        <taxon>Endopterygota</taxon>
        <taxon>Diptera</taxon>
        <taxon>Brachycera</taxon>
        <taxon>Muscomorpha</taxon>
        <taxon>Ephydroidea</taxon>
        <taxon>Drosophilidae</taxon>
        <taxon>Drosophila</taxon>
        <taxon>Sophophora</taxon>
    </lineage>
</organism>
<evidence type="ECO:0000313" key="1">
    <source>
        <dbReference type="EMBL" id="ADE58547.1"/>
    </source>
</evidence>
<dbReference type="AlphaFoldDB" id="D5A7Q0"/>
<dbReference type="EMBL" id="BT122177">
    <property type="protein sequence ID" value="ADE58547.1"/>
    <property type="molecule type" value="mRNA"/>
</dbReference>
<sequence length="61" mass="6301">MKDKPSSGFDGHGGDILLPYLWAVPPGDLSPFSVTLRKSETLGPGIALCVCGISVCACVSH</sequence>
<accession>D5A7Q0</accession>
<name>D5A7Q0_DROME</name>
<reference evidence="1" key="1">
    <citation type="submission" date="2010-04" db="EMBL/GenBank/DDBJ databases">
        <authorList>
            <person name="Carlson J."/>
            <person name="Booth B."/>
            <person name="Frise E."/>
            <person name="Sandler J."/>
            <person name="Wan K."/>
            <person name="Yu C."/>
            <person name="Celniker S."/>
        </authorList>
    </citation>
    <scope>NUCLEOTIDE SEQUENCE</scope>
</reference>